<dbReference type="Proteomes" id="UP000612055">
    <property type="component" value="Unassembled WGS sequence"/>
</dbReference>
<feature type="compositionally biased region" description="Low complexity" evidence="1">
    <location>
        <begin position="477"/>
        <end position="491"/>
    </location>
</feature>
<feature type="region of interest" description="Disordered" evidence="1">
    <location>
        <begin position="427"/>
        <end position="460"/>
    </location>
</feature>
<organism evidence="2 3">
    <name type="scientific">Edaphochlamys debaryana</name>
    <dbReference type="NCBI Taxonomy" id="47281"/>
    <lineage>
        <taxon>Eukaryota</taxon>
        <taxon>Viridiplantae</taxon>
        <taxon>Chlorophyta</taxon>
        <taxon>core chlorophytes</taxon>
        <taxon>Chlorophyceae</taxon>
        <taxon>CS clade</taxon>
        <taxon>Chlamydomonadales</taxon>
        <taxon>Chlamydomonadales incertae sedis</taxon>
        <taxon>Edaphochlamys</taxon>
    </lineage>
</organism>
<feature type="region of interest" description="Disordered" evidence="1">
    <location>
        <begin position="89"/>
        <end position="115"/>
    </location>
</feature>
<accession>A0A835XKY1</accession>
<sequence length="619" mass="62675">MQALPSQGSRRWARSPQPCCAAPAVVQPAACTPSARVSPAGSPVAPALAPKGRLTAPALKLEVEEGDTPALDSEPRCTAASREPIKQARARAFSADAPGEKALGKVGGGGADLDDSDEVQITWYGKRPIVMVDLASDDEAPPQTAAKRPCRRAAAAAPQGGAATPPTVAAAVTAPAPRAAVKREGRALGPMSRPAAQEREREEVNLVSDCDEGAGAGSIRPPTARQLRWLLTEALAALGQHTPLPGVAPRGPLLAVKREGGAPAAAQGAEVRQEARPGHRLAGLLPTTSAPPAAAYGGQPSAPAAAAAAAAIVRREPAGLCGPVVGLGAGAGRDPAAHRQPSALAATIVKREPVGLCSPAVVGLRGPGLGAGARRVLAAQRHWGAAGLAAAGPALAPPAGPLLALGAAPAPPAGPWPALGAAPAPPVGPGPALGPAPGARPAGHGPAPGAVPTGWTAGPRPVPGAWPRSVDARLLQAQAQAQARGGAAARPGPGPAPGQGQGAGGFPRLQTPRCRATPEAMAAIDQVFELDAFEREWGVRQWLTHIGQEGRLARARQVVQRLGGVRPAWRKMGLPLRWDLVSEAELLARVVKSADDRAHNRATVFNREAAERWDRGEEL</sequence>
<gene>
    <name evidence="2" type="ORF">HYH03_015870</name>
</gene>
<name>A0A835XKY1_9CHLO</name>
<protein>
    <submittedName>
        <fullName evidence="2">Uncharacterized protein</fullName>
    </submittedName>
</protein>
<reference evidence="2" key="1">
    <citation type="journal article" date="2020" name="bioRxiv">
        <title>Comparative genomics of Chlamydomonas.</title>
        <authorList>
            <person name="Craig R.J."/>
            <person name="Hasan A.R."/>
            <person name="Ness R.W."/>
            <person name="Keightley P.D."/>
        </authorList>
    </citation>
    <scope>NUCLEOTIDE SEQUENCE</scope>
    <source>
        <strain evidence="2">CCAP 11/70</strain>
    </source>
</reference>
<feature type="region of interest" description="Disordered" evidence="1">
    <location>
        <begin position="477"/>
        <end position="510"/>
    </location>
</feature>
<evidence type="ECO:0000313" key="2">
    <source>
        <dbReference type="EMBL" id="KAG2485384.1"/>
    </source>
</evidence>
<dbReference type="AlphaFoldDB" id="A0A835XKY1"/>
<keyword evidence="3" id="KW-1185">Reference proteome</keyword>
<feature type="region of interest" description="Disordered" evidence="1">
    <location>
        <begin position="31"/>
        <end position="53"/>
    </location>
</feature>
<feature type="compositionally biased region" description="Low complexity" evidence="1">
    <location>
        <begin position="435"/>
        <end position="450"/>
    </location>
</feature>
<evidence type="ECO:0000256" key="1">
    <source>
        <dbReference type="SAM" id="MobiDB-lite"/>
    </source>
</evidence>
<evidence type="ECO:0000313" key="3">
    <source>
        <dbReference type="Proteomes" id="UP000612055"/>
    </source>
</evidence>
<comment type="caution">
    <text evidence="2">The sequence shown here is derived from an EMBL/GenBank/DDBJ whole genome shotgun (WGS) entry which is preliminary data.</text>
</comment>
<proteinExistence type="predicted"/>
<dbReference type="EMBL" id="JAEHOE010000130">
    <property type="protein sequence ID" value="KAG2485384.1"/>
    <property type="molecule type" value="Genomic_DNA"/>
</dbReference>